<protein>
    <submittedName>
        <fullName evidence="6">Histidine kinase</fullName>
    </submittedName>
</protein>
<feature type="transmembrane region" description="Helical" evidence="4">
    <location>
        <begin position="52"/>
        <end position="71"/>
    </location>
</feature>
<reference evidence="6 7" key="1">
    <citation type="submission" date="2020-01" db="EMBL/GenBank/DDBJ databases">
        <title>Genomes of bacteria type strains.</title>
        <authorList>
            <person name="Chen J."/>
            <person name="Zhu S."/>
            <person name="Yang J."/>
        </authorList>
    </citation>
    <scope>NUCLEOTIDE SEQUENCE [LARGE SCALE GENOMIC DNA]</scope>
    <source>
        <strain evidence="6 7">LMG 24078</strain>
    </source>
</reference>
<dbReference type="GO" id="GO:0046983">
    <property type="term" value="F:protein dimerization activity"/>
    <property type="evidence" value="ECO:0007669"/>
    <property type="project" value="InterPro"/>
</dbReference>
<name>A0A6N9TC57_9ALTE</name>
<organism evidence="6 7">
    <name type="scientific">Alteromonas genovensis</name>
    <dbReference type="NCBI Taxonomy" id="471225"/>
    <lineage>
        <taxon>Bacteria</taxon>
        <taxon>Pseudomonadati</taxon>
        <taxon>Pseudomonadota</taxon>
        <taxon>Gammaproteobacteria</taxon>
        <taxon>Alteromonadales</taxon>
        <taxon>Alteromonadaceae</taxon>
        <taxon>Alteromonas/Salinimonas group</taxon>
        <taxon>Alteromonas</taxon>
    </lineage>
</organism>
<comment type="caution">
    <text evidence="6">The sequence shown here is derived from an EMBL/GenBank/DDBJ whole genome shotgun (WGS) entry which is preliminary data.</text>
</comment>
<keyword evidence="7" id="KW-1185">Reference proteome</keyword>
<dbReference type="RefSeq" id="WP_163104446.1">
    <property type="nucleotide sequence ID" value="NZ_JAAAWO010000001.1"/>
</dbReference>
<evidence type="ECO:0000256" key="3">
    <source>
        <dbReference type="ARBA" id="ARBA00023012"/>
    </source>
</evidence>
<evidence type="ECO:0000313" key="6">
    <source>
        <dbReference type="EMBL" id="NDW14032.1"/>
    </source>
</evidence>
<dbReference type="PANTHER" id="PTHR24421">
    <property type="entry name" value="NITRATE/NITRITE SENSOR PROTEIN NARX-RELATED"/>
    <property type="match status" value="1"/>
</dbReference>
<dbReference type="Gene3D" id="1.20.5.1930">
    <property type="match status" value="1"/>
</dbReference>
<evidence type="ECO:0000256" key="2">
    <source>
        <dbReference type="ARBA" id="ARBA00022777"/>
    </source>
</evidence>
<gene>
    <name evidence="6" type="ORF">GTQ48_00605</name>
</gene>
<proteinExistence type="predicted"/>
<keyword evidence="1" id="KW-0808">Transferase</keyword>
<keyword evidence="4" id="KW-1133">Transmembrane helix</keyword>
<dbReference type="GO" id="GO:0000155">
    <property type="term" value="F:phosphorelay sensor kinase activity"/>
    <property type="evidence" value="ECO:0007669"/>
    <property type="project" value="InterPro"/>
</dbReference>
<dbReference type="PANTHER" id="PTHR24421:SF63">
    <property type="entry name" value="SENSOR HISTIDINE KINASE DESK"/>
    <property type="match status" value="1"/>
</dbReference>
<feature type="transmembrane region" description="Helical" evidence="4">
    <location>
        <begin position="27"/>
        <end position="46"/>
    </location>
</feature>
<sequence>MFKHNTDTQLEQSPTMPLLASGRKKRWSYSSLFFSLFFFVPLILSLPLGNAVISFNVLAYTLFVITYLVAINKPQHQLPFYIAFISALGYITTYSNPGGAVLFGFVAFICGYYYVMRRSLLIMFFVLVSLAALQLYFIKTNDYFLLAAGINSVVLLGFGIMERKETLHQIKESQHAASLRTLSAIAERERIGRDLHDVAGHTLSSISLKAQLADKLLSKSNVELAQQEVRALAELSQSLLSEIRHAVSDIKQLSLTDEITKNKALLMEKDVSVNLYIDDDINQHISAMEETQLALIVKELFTNTLRYSNATYVTLSLKLLQVDTPHPSYTLEYHDFGHLDNVNKIKEGNGLKGMRERAASINAQATMTFSSHPGFTFTLAPNTHKTPLFTKR</sequence>
<dbReference type="GO" id="GO:0016020">
    <property type="term" value="C:membrane"/>
    <property type="evidence" value="ECO:0007669"/>
    <property type="project" value="InterPro"/>
</dbReference>
<feature type="transmembrane region" description="Helical" evidence="4">
    <location>
        <begin position="143"/>
        <end position="161"/>
    </location>
</feature>
<feature type="transmembrane region" description="Helical" evidence="4">
    <location>
        <begin position="99"/>
        <end position="115"/>
    </location>
</feature>
<dbReference type="InterPro" id="IPR036890">
    <property type="entry name" value="HATPase_C_sf"/>
</dbReference>
<feature type="transmembrane region" description="Helical" evidence="4">
    <location>
        <begin position="78"/>
        <end position="93"/>
    </location>
</feature>
<dbReference type="Gene3D" id="3.30.565.10">
    <property type="entry name" value="Histidine kinase-like ATPase, C-terminal domain"/>
    <property type="match status" value="1"/>
</dbReference>
<feature type="domain" description="Signal transduction histidine kinase subgroup 3 dimerisation and phosphoacceptor" evidence="5">
    <location>
        <begin position="187"/>
        <end position="252"/>
    </location>
</feature>
<keyword evidence="4" id="KW-0812">Transmembrane</keyword>
<keyword evidence="3" id="KW-0902">Two-component regulatory system</keyword>
<keyword evidence="4" id="KW-0472">Membrane</keyword>
<evidence type="ECO:0000313" key="7">
    <source>
        <dbReference type="Proteomes" id="UP000471381"/>
    </source>
</evidence>
<dbReference type="InterPro" id="IPR011712">
    <property type="entry name" value="Sig_transdc_His_kin_sub3_dim/P"/>
</dbReference>
<keyword evidence="2 6" id="KW-0418">Kinase</keyword>
<dbReference type="AlphaFoldDB" id="A0A6N9TC57"/>
<dbReference type="InterPro" id="IPR050482">
    <property type="entry name" value="Sensor_HK_TwoCompSys"/>
</dbReference>
<feature type="transmembrane region" description="Helical" evidence="4">
    <location>
        <begin position="120"/>
        <end position="137"/>
    </location>
</feature>
<accession>A0A6N9TC57</accession>
<dbReference type="EMBL" id="JAAAWO010000001">
    <property type="protein sequence ID" value="NDW14032.1"/>
    <property type="molecule type" value="Genomic_DNA"/>
</dbReference>
<dbReference type="Proteomes" id="UP000471381">
    <property type="component" value="Unassembled WGS sequence"/>
</dbReference>
<evidence type="ECO:0000256" key="4">
    <source>
        <dbReference type="SAM" id="Phobius"/>
    </source>
</evidence>
<evidence type="ECO:0000259" key="5">
    <source>
        <dbReference type="Pfam" id="PF07730"/>
    </source>
</evidence>
<dbReference type="Pfam" id="PF07730">
    <property type="entry name" value="HisKA_3"/>
    <property type="match status" value="1"/>
</dbReference>
<evidence type="ECO:0000256" key="1">
    <source>
        <dbReference type="ARBA" id="ARBA00022679"/>
    </source>
</evidence>